<dbReference type="InterPro" id="IPR001180">
    <property type="entry name" value="CNH_dom"/>
</dbReference>
<dbReference type="GO" id="GO:0005737">
    <property type="term" value="C:cytoplasm"/>
    <property type="evidence" value="ECO:0007669"/>
    <property type="project" value="UniProtKB-SubCell"/>
</dbReference>
<dbReference type="PROSITE" id="PS50826">
    <property type="entry name" value="RUN"/>
    <property type="match status" value="1"/>
</dbReference>
<dbReference type="OrthoDB" id="10258882at2759"/>
<sequence>MERWTPAGESLDELQSVQLNEQIRFRELKEEQERLNSSLLSLSTHFAQVQFRLKQISKADASERDRLLKELENFAFRGCTDLRLEKQKCSSVINNGKKCDVDQQRERQKILIAHLKQQLEDLEKYAYESGEGDLPSAEVMARQKAIIDKLHEKVQLDLELDRMSQSDLQKKVDEALKKLVNPIKAKEQLVEQLQAQIVDLERFIGFLQAETNERLPNSIASLPTVPAKKGSFMNLIRFNQKFERNQLKQTPQGSHYGQVDERARIELAVDATTQVMEKYLLLSVDTDTSHAESFSKSCDEIFKRSEEEVVAVIRKQLCPAMRDLLEHGMNNVVKHFVYYTSLGCYPGGSRAARSTNARKLEHVWDVVMYYYDSKFGRKYCDAPIRRLSQSYQLDVIAGRSVTSKQLLLSTIENISSTHSRLKRSPDAMWKALVSAALNEKKLPAWIRTIFCTEEIVGQCFAQWSYVARTGCEDTCQLLEHLHKYNFHLPVDLAVCYLKIFCAAGHCSCDMVSEYYRLVDIFETVSVFAPNEKVTCIDGTSKTLLFGTSQGRILLVDLSTKSVINALQLSTNAPVAQIVAATALGYFIVLSASTLYNIEIETLKPISSSTASNIAHLALNKDPVIADPFALQLALVTNNRYILVCESKAGNLVVQQEIRTEDNVVALSYNKYCICFALPNAYFVHNILENKTLSLFPYDSQTIRPIIINTDAEEFLVNGMQGLGVFATSEGVSSRPPLFWGLTSIVSFAYRSPHVFVLTASSITVYSSEQSVVLQRWPFTTGTLLECIDGQLYVCNSKNISHLEEISWFDRAEALIDSGELNEALRFAENAISNGQYDEAKILKFNELKQKVALVLFKREEFEKFYELAVLSELDPRVVLVSFKFLLPFPSGFRSKPSKETTKLSKETFDDFVTEKSVQLITFLEHYLRAIRKLHWTAGFRRDIDAILLRLISLRQDALDAEDMSLNLHCTFDDCNEWMRKHKRRKFLISIAFCLSDFDNALAISRELYDENLLDDEIAKLCLQLFPSFHSEQTALSWVGFLLKVRQVDVIDGLKRCSVKLDHSKIIQILQQERSALIKYLEGIKSLQNEEFHSMLFSMYVDEINTLLEDEKSEKSCRRELRIFLLQPNKLNLRGTRAVLKSYPHFAVELTLLEGVKEKDSIECLEKLLNNHRDYDAAELFCIYTDTSEYVLRLTLLKFYLRNIASQPEFKSRIISLLNTPGFTSIEAEVLQDIPKEWSLSSILCFVESTVLSAKDQSHCQQLKGKEALKAAHLHIQIDEKTTCTACRAPINNEDVACYPHSRQIFHRRSSTVRIKQNNLMSLRSCQCQSTMDMI</sequence>
<evidence type="ECO:0000256" key="5">
    <source>
        <dbReference type="SAM" id="Coils"/>
    </source>
</evidence>
<dbReference type="GO" id="GO:0006914">
    <property type="term" value="P:autophagy"/>
    <property type="evidence" value="ECO:0007669"/>
    <property type="project" value="TreeGrafter"/>
</dbReference>
<keyword evidence="3" id="KW-0963">Cytoplasm</keyword>
<dbReference type="EMBL" id="UPTC01000623">
    <property type="protein sequence ID" value="VBB29490.1"/>
    <property type="molecule type" value="Genomic_DNA"/>
</dbReference>
<dbReference type="GO" id="GO:0016020">
    <property type="term" value="C:membrane"/>
    <property type="evidence" value="ECO:0007669"/>
    <property type="project" value="TreeGrafter"/>
</dbReference>
<evidence type="ECO:0000313" key="8">
    <source>
        <dbReference type="EMBL" id="VBB29490.1"/>
    </source>
</evidence>
<evidence type="ECO:0000256" key="3">
    <source>
        <dbReference type="ARBA" id="ARBA00022490"/>
    </source>
</evidence>
<dbReference type="Gene3D" id="1.20.58.900">
    <property type="match status" value="1"/>
</dbReference>
<name>A0A498SBL0_ACAVI</name>
<feature type="coiled-coil region" evidence="5">
    <location>
        <begin position="183"/>
        <end position="210"/>
    </location>
</feature>
<dbReference type="Pfam" id="PF26030">
    <property type="entry name" value="RUNDC1"/>
    <property type="match status" value="1"/>
</dbReference>
<organism evidence="8 9">
    <name type="scientific">Acanthocheilonema viteae</name>
    <name type="common">Filarial nematode worm</name>
    <name type="synonym">Dipetalonema viteae</name>
    <dbReference type="NCBI Taxonomy" id="6277"/>
    <lineage>
        <taxon>Eukaryota</taxon>
        <taxon>Metazoa</taxon>
        <taxon>Ecdysozoa</taxon>
        <taxon>Nematoda</taxon>
        <taxon>Chromadorea</taxon>
        <taxon>Rhabditida</taxon>
        <taxon>Spirurina</taxon>
        <taxon>Spiruromorpha</taxon>
        <taxon>Filarioidea</taxon>
        <taxon>Onchocercidae</taxon>
        <taxon>Acanthocheilonema</taxon>
    </lineage>
</organism>
<dbReference type="CDD" id="cd17683">
    <property type="entry name" value="RUN_RUNDC1"/>
    <property type="match status" value="1"/>
</dbReference>
<dbReference type="InterPro" id="IPR004012">
    <property type="entry name" value="Run_dom"/>
</dbReference>
<keyword evidence="4" id="KW-0653">Protein transport</keyword>
<evidence type="ECO:0000313" key="9">
    <source>
        <dbReference type="Proteomes" id="UP000276991"/>
    </source>
</evidence>
<dbReference type="Pfam" id="PF00780">
    <property type="entry name" value="CNH"/>
    <property type="match status" value="1"/>
</dbReference>
<keyword evidence="2" id="KW-0813">Transport</keyword>
<evidence type="ECO:0000259" key="6">
    <source>
        <dbReference type="PROSITE" id="PS50219"/>
    </source>
</evidence>
<proteinExistence type="predicted"/>
<feature type="domain" description="CNH" evidence="6">
    <location>
        <begin position="530"/>
        <end position="791"/>
    </location>
</feature>
<evidence type="ECO:0000259" key="7">
    <source>
        <dbReference type="PROSITE" id="PS50826"/>
    </source>
</evidence>
<dbReference type="InterPro" id="IPR037213">
    <property type="entry name" value="Run_dom_sf"/>
</dbReference>
<dbReference type="PANTHER" id="PTHR12894:SF27">
    <property type="entry name" value="TRANSFORMING GROWTH FACTOR-BETA RECEPTOR-ASSOCIATED PROTEIN 1"/>
    <property type="match status" value="1"/>
</dbReference>
<dbReference type="Pfam" id="PF02759">
    <property type="entry name" value="RUN"/>
    <property type="match status" value="1"/>
</dbReference>
<gene>
    <name evidence="8" type="ORF">NAV_LOCUS4292</name>
</gene>
<comment type="subcellular location">
    <subcellularLocation>
        <location evidence="1">Cytoplasm</location>
    </subcellularLocation>
</comment>
<accession>A0A498SBL0</accession>
<dbReference type="InterPro" id="IPR032914">
    <property type="entry name" value="Vam6/VPS39/TRAP1"/>
</dbReference>
<dbReference type="SMART" id="SM00593">
    <property type="entry name" value="RUN"/>
    <property type="match status" value="1"/>
</dbReference>
<protein>
    <recommendedName>
        <fullName evidence="10">CNH domain-containing protein</fullName>
    </recommendedName>
</protein>
<evidence type="ECO:0000256" key="4">
    <source>
        <dbReference type="ARBA" id="ARBA00022927"/>
    </source>
</evidence>
<keyword evidence="5" id="KW-0175">Coiled coil</keyword>
<feature type="domain" description="RUN" evidence="7">
    <location>
        <begin position="308"/>
        <end position="493"/>
    </location>
</feature>
<dbReference type="GO" id="GO:0015031">
    <property type="term" value="P:protein transport"/>
    <property type="evidence" value="ECO:0007669"/>
    <property type="project" value="UniProtKB-KW"/>
</dbReference>
<dbReference type="InterPro" id="IPR058732">
    <property type="entry name" value="RUNDC1_M"/>
</dbReference>
<dbReference type="PANTHER" id="PTHR12894">
    <property type="entry name" value="CNH DOMAIN CONTAINING"/>
    <property type="match status" value="1"/>
</dbReference>
<dbReference type="STRING" id="6277.A0A498SBL0"/>
<evidence type="ECO:0000256" key="1">
    <source>
        <dbReference type="ARBA" id="ARBA00004496"/>
    </source>
</evidence>
<reference evidence="8 9" key="1">
    <citation type="submission" date="2018-08" db="EMBL/GenBank/DDBJ databases">
        <authorList>
            <person name="Laetsch R D."/>
            <person name="Stevens L."/>
            <person name="Kumar S."/>
            <person name="Blaxter L. M."/>
        </authorList>
    </citation>
    <scope>NUCLEOTIDE SEQUENCE [LARGE SCALE GENOMIC DNA]</scope>
</reference>
<dbReference type="PROSITE" id="PS50219">
    <property type="entry name" value="CNH"/>
    <property type="match status" value="1"/>
</dbReference>
<keyword evidence="9" id="KW-1185">Reference proteome</keyword>
<evidence type="ECO:0008006" key="10">
    <source>
        <dbReference type="Google" id="ProtNLM"/>
    </source>
</evidence>
<evidence type="ECO:0000256" key="2">
    <source>
        <dbReference type="ARBA" id="ARBA00022448"/>
    </source>
</evidence>
<dbReference type="GO" id="GO:0034058">
    <property type="term" value="P:endosomal vesicle fusion"/>
    <property type="evidence" value="ECO:0007669"/>
    <property type="project" value="TreeGrafter"/>
</dbReference>
<dbReference type="Proteomes" id="UP000276991">
    <property type="component" value="Unassembled WGS sequence"/>
</dbReference>